<feature type="domain" description="IF140/IFT172/WDR19 TPR" evidence="14">
    <location>
        <begin position="827"/>
        <end position="1062"/>
    </location>
</feature>
<dbReference type="InterPro" id="IPR036322">
    <property type="entry name" value="WD40_repeat_dom_sf"/>
</dbReference>
<protein>
    <recommendedName>
        <fullName evidence="17">WD repeat-containing protein 19</fullName>
    </recommendedName>
</protein>
<evidence type="ECO:0000256" key="4">
    <source>
        <dbReference type="ARBA" id="ARBA00022737"/>
    </source>
</evidence>
<dbReference type="InterPro" id="IPR056168">
    <property type="entry name" value="TPR_IF140/IFT172/WDR19"/>
</dbReference>
<proteinExistence type="predicted"/>
<evidence type="ECO:0000256" key="9">
    <source>
        <dbReference type="ARBA" id="ARBA00023273"/>
    </source>
</evidence>
<comment type="subcellular location">
    <subcellularLocation>
        <location evidence="1">Cytoplasm</location>
        <location evidence="1">Cytoskeleton</location>
        <location evidence="1">Cilium basal body</location>
    </subcellularLocation>
</comment>
<dbReference type="GO" id="GO:0060271">
    <property type="term" value="P:cilium assembly"/>
    <property type="evidence" value="ECO:0007669"/>
    <property type="project" value="TreeGrafter"/>
</dbReference>
<dbReference type="Pfam" id="PF23389">
    <property type="entry name" value="Beta-prop_WDR19_1st"/>
    <property type="match status" value="1"/>
</dbReference>
<keyword evidence="6" id="KW-0802">TPR repeat</keyword>
<keyword evidence="4" id="KW-0677">Repeat</keyword>
<evidence type="ECO:0000259" key="13">
    <source>
        <dbReference type="Pfam" id="PF23389"/>
    </source>
</evidence>
<keyword evidence="9" id="KW-0966">Cell projection</keyword>
<evidence type="ECO:0000256" key="2">
    <source>
        <dbReference type="ARBA" id="ARBA00022490"/>
    </source>
</evidence>
<dbReference type="FunFam" id="2.130.10.10:FF:000242">
    <property type="entry name" value="WD repeat domain 19, isoform CRA_a"/>
    <property type="match status" value="1"/>
</dbReference>
<dbReference type="PANTHER" id="PTHR14920">
    <property type="entry name" value="OSMOTIC AVOIDANCE ABNORMAL PROTEIN 1/WD REPEAT MEMBRANE PROTEIN"/>
    <property type="match status" value="1"/>
</dbReference>
<evidence type="ECO:0000313" key="16">
    <source>
        <dbReference type="Proteomes" id="UP000410492"/>
    </source>
</evidence>
<dbReference type="Pfam" id="PF15911">
    <property type="entry name" value="Beta-prop_WDR19_2nd"/>
    <property type="match status" value="1"/>
</dbReference>
<keyword evidence="2" id="KW-0963">Cytoplasm</keyword>
<evidence type="ECO:0000256" key="6">
    <source>
        <dbReference type="ARBA" id="ARBA00022803"/>
    </source>
</evidence>
<evidence type="ECO:0008006" key="17">
    <source>
        <dbReference type="Google" id="ProtNLM"/>
    </source>
</evidence>
<dbReference type="InterPro" id="IPR011990">
    <property type="entry name" value="TPR-like_helical_dom_sf"/>
</dbReference>
<dbReference type="OrthoDB" id="10250638at2759"/>
<dbReference type="FunFam" id="1.25.40.470:FF:000009">
    <property type="entry name" value="WD repeat-containing protein 19 isoform X1"/>
    <property type="match status" value="1"/>
</dbReference>
<evidence type="ECO:0000256" key="1">
    <source>
        <dbReference type="ARBA" id="ARBA00004120"/>
    </source>
</evidence>
<keyword evidence="8" id="KW-0206">Cytoskeleton</keyword>
<feature type="domain" description="IFT121-like zinc finger" evidence="11">
    <location>
        <begin position="1299"/>
        <end position="1345"/>
    </location>
</feature>
<keyword evidence="3" id="KW-0853">WD repeat</keyword>
<evidence type="ECO:0000256" key="5">
    <source>
        <dbReference type="ARBA" id="ARBA00022794"/>
    </source>
</evidence>
<evidence type="ECO:0000256" key="3">
    <source>
        <dbReference type="ARBA" id="ARBA00022574"/>
    </source>
</evidence>
<organism evidence="15 16">
    <name type="scientific">Callosobruchus maculatus</name>
    <name type="common">Southern cowpea weevil</name>
    <name type="synonym">Pulse bruchid</name>
    <dbReference type="NCBI Taxonomy" id="64391"/>
    <lineage>
        <taxon>Eukaryota</taxon>
        <taxon>Metazoa</taxon>
        <taxon>Ecdysozoa</taxon>
        <taxon>Arthropoda</taxon>
        <taxon>Hexapoda</taxon>
        <taxon>Insecta</taxon>
        <taxon>Pterygota</taxon>
        <taxon>Neoptera</taxon>
        <taxon>Endopterygota</taxon>
        <taxon>Coleoptera</taxon>
        <taxon>Polyphaga</taxon>
        <taxon>Cucujiformia</taxon>
        <taxon>Chrysomeloidea</taxon>
        <taxon>Chrysomelidae</taxon>
        <taxon>Bruchinae</taxon>
        <taxon>Bruchini</taxon>
        <taxon>Callosobruchus</taxon>
    </lineage>
</organism>
<keyword evidence="7" id="KW-0969">Cilium</keyword>
<reference evidence="15 16" key="1">
    <citation type="submission" date="2019-01" db="EMBL/GenBank/DDBJ databases">
        <authorList>
            <person name="Sayadi A."/>
        </authorList>
    </citation>
    <scope>NUCLEOTIDE SEQUENCE [LARGE SCALE GENOMIC DNA]</scope>
</reference>
<dbReference type="InterPro" id="IPR015943">
    <property type="entry name" value="WD40/YVTN_repeat-like_dom_sf"/>
</dbReference>
<evidence type="ECO:0000259" key="12">
    <source>
        <dbReference type="Pfam" id="PF23387"/>
    </source>
</evidence>
<feature type="domain" description="IFT80/172/WDR35 TPR" evidence="12">
    <location>
        <begin position="690"/>
        <end position="779"/>
    </location>
</feature>
<dbReference type="SUPFAM" id="SSF82171">
    <property type="entry name" value="DPP6 N-terminal domain-like"/>
    <property type="match status" value="1"/>
</dbReference>
<keyword evidence="5" id="KW-0970">Cilium biogenesis/degradation</keyword>
<evidence type="ECO:0000259" key="11">
    <source>
        <dbReference type="Pfam" id="PF23145"/>
    </source>
</evidence>
<evidence type="ECO:0000259" key="14">
    <source>
        <dbReference type="Pfam" id="PF24762"/>
    </source>
</evidence>
<dbReference type="SMART" id="SM00320">
    <property type="entry name" value="WD40"/>
    <property type="match status" value="5"/>
</dbReference>
<dbReference type="SUPFAM" id="SSF50978">
    <property type="entry name" value="WD40 repeat-like"/>
    <property type="match status" value="1"/>
</dbReference>
<evidence type="ECO:0000259" key="10">
    <source>
        <dbReference type="Pfam" id="PF15911"/>
    </source>
</evidence>
<dbReference type="InterPro" id="IPR056170">
    <property type="entry name" value="Znf_IFT121-like"/>
</dbReference>
<accession>A0A653DGJ2</accession>
<dbReference type="Gene3D" id="2.130.10.10">
    <property type="entry name" value="YVTN repeat-like/Quinoprotein amine dehydrogenase"/>
    <property type="match status" value="1"/>
</dbReference>
<feature type="domain" description="WDR19 WD40 repeat" evidence="10">
    <location>
        <begin position="360"/>
        <end position="643"/>
    </location>
</feature>
<dbReference type="Pfam" id="PF23387">
    <property type="entry name" value="TPR_IFT80_172"/>
    <property type="match status" value="1"/>
</dbReference>
<dbReference type="Proteomes" id="UP000410492">
    <property type="component" value="Unassembled WGS sequence"/>
</dbReference>
<dbReference type="SUPFAM" id="SSF48452">
    <property type="entry name" value="TPR-like"/>
    <property type="match status" value="1"/>
</dbReference>
<dbReference type="PANTHER" id="PTHR14920:SF0">
    <property type="entry name" value="WD REPEAT DOMAIN 19"/>
    <property type="match status" value="1"/>
</dbReference>
<dbReference type="Pfam" id="PF24762">
    <property type="entry name" value="TPR_IF140-IFT172"/>
    <property type="match status" value="1"/>
</dbReference>
<name>A0A653DGJ2_CALMS</name>
<dbReference type="InterPro" id="IPR001680">
    <property type="entry name" value="WD40_rpt"/>
</dbReference>
<dbReference type="InterPro" id="IPR039468">
    <property type="entry name" value="WDR19_WD40_rpt"/>
</dbReference>
<evidence type="ECO:0000313" key="15">
    <source>
        <dbReference type="EMBL" id="VEN58976.1"/>
    </source>
</evidence>
<dbReference type="GO" id="GO:0030991">
    <property type="term" value="C:intraciliary transport particle A"/>
    <property type="evidence" value="ECO:0007669"/>
    <property type="project" value="TreeGrafter"/>
</dbReference>
<gene>
    <name evidence="15" type="ORF">CALMAC_LOCUS17163</name>
</gene>
<sequence>MGTEKILFRLEQPHGPGNIYVAWQKGSGMYLATTGVDSIINIFDRYGEVQERIRLSSLCQGFAWDNNGDLLAMISQGPELILWDSNTNKKNSIDIGLKDALSCLIWAKKVPILALGTTKGNLSIYNHNSSKRTPVLGKHSKKITCGAWNQDNILALGSDDKTMSLSNAEGDTLRIVQLRGEPSEIQFSEMKTDERVGGENTISLIVGKKTLYLYNLLDPENPIELAFQGFYGSIVNYKWYGDGYILIGFSNGYFISISTHIKEVGQELFQIRNHKNSLTDITINNVIGKAASCGDNTVKIHDLANLKETSTVLNLSQEAGVDQIRWSNDGQLLAVCTKGGSLNVYVSYMPLLTSVCPPRIAILSSLTEVSLYNYTADKSKLKAVPVTLEVEPSFLAIGPFHLAAGMNNNVWFYDLTKSQPGVDDLPLKLKSKQYLGTVSSIKLNAEYASVLFDGKVLLHLIDTSETSQDDRESILFPDDDNETMVITCHELTADFLVYATDMGHIIYFHMEDWARALEYRHAIGITNIFVDLAGTRLIFLDIKTKGYIFNAVLNEIIPIPDLPAKTHGITWDSNINDRNIFIAYDDHEICTYAYIDNSVDGVSVKKVGRTVLVSKQIPLLMYAGEVMSASSGGQLTQILLSTHDSMQIGIMDKDQTILESNFNKQLNLLRFNTAFSTCSTLKSKACLNKLAEEAMKHLEIETAIRAYKELEQVHMVWNLEGLLEVEEKKLLCGYVNMFLERYDRAQEWFLKSSEPVAALEMRRDLLQWDQALQLAKKMAPEQVALISREYGQQLEFIGNHSEALRHYEKALQENLSPEHTFVCKAGIARTNLHCGNYRHGMSIAIELDNKQLLRECAEILDKRKQLAEAAVLFEKCRLYDRAASNYIRLKNWAKVGELLPNVNSSKIHLQYAKAKEGEKKYAEAVAAYEKAKDFDSVIRLHLEHLNNPEIAVELVQENKSVDGAKMVAKFFLGLNDITSAIKFLVLSKCSEEALDLAKRSGKMQLYGEILLATFTEDEIKPHDFINVATHFEGERNYLLAGKYWFHAREYHKAMKHLLKAAKSNANEKEALTSAIDVVASSDDESLANTLIEFLLGETDGFPKDPKYLFRLYMARKQFRDASKSALIIANEEQVNGNYRNAHDVLFTMCQELKQNGIKIPYEMYANLMLLHSYILVRLHVKRGDHLKAARMLIRVANNISKFPSHVVPILTSSVIECHRAGLRQAAYKYATMLMNPEYRKNIDSKYSKKIEAVVRRPPKSSKDGEAVGDPAESLSPCPYCENMLPETEVSCHSCKNNIPFCIVTGRHIVNTDLTACPECDFPALRTEFVEILEAEPQCPMCSEKIDPRRLTKIENIDAYLRLE</sequence>
<evidence type="ECO:0000256" key="8">
    <source>
        <dbReference type="ARBA" id="ARBA00023212"/>
    </source>
</evidence>
<dbReference type="GO" id="GO:0005929">
    <property type="term" value="C:cilium"/>
    <property type="evidence" value="ECO:0007669"/>
    <property type="project" value="TreeGrafter"/>
</dbReference>
<dbReference type="Gene3D" id="1.25.40.470">
    <property type="match status" value="2"/>
</dbReference>
<dbReference type="GO" id="GO:0035721">
    <property type="term" value="P:intraciliary retrograde transport"/>
    <property type="evidence" value="ECO:0007669"/>
    <property type="project" value="InterPro"/>
</dbReference>
<dbReference type="Pfam" id="PF23145">
    <property type="entry name" value="Zf_2nd_IFT121"/>
    <property type="match status" value="1"/>
</dbReference>
<evidence type="ECO:0000256" key="7">
    <source>
        <dbReference type="ARBA" id="ARBA00023069"/>
    </source>
</evidence>
<keyword evidence="16" id="KW-1185">Reference proteome</keyword>
<dbReference type="InterPro" id="IPR057855">
    <property type="entry name" value="Beta-prop_WDR19_1st"/>
</dbReference>
<dbReference type="GO" id="GO:0008104">
    <property type="term" value="P:intracellular protein localization"/>
    <property type="evidence" value="ECO:0007669"/>
    <property type="project" value="UniProtKB-ARBA"/>
</dbReference>
<feature type="domain" description="WDR19 first beta-propeller" evidence="13">
    <location>
        <begin position="20"/>
        <end position="340"/>
    </location>
</feature>
<dbReference type="InterPro" id="IPR040379">
    <property type="entry name" value="WDR19/dyf-2"/>
</dbReference>
<dbReference type="EMBL" id="CAACVG010011840">
    <property type="protein sequence ID" value="VEN58976.1"/>
    <property type="molecule type" value="Genomic_DNA"/>
</dbReference>
<dbReference type="InterPro" id="IPR056157">
    <property type="entry name" value="TPR_IFT80_172_dom"/>
</dbReference>